<dbReference type="EMBL" id="BARW01024478">
    <property type="protein sequence ID" value="GAI92373.1"/>
    <property type="molecule type" value="Genomic_DNA"/>
</dbReference>
<dbReference type="SUPFAM" id="SSF55144">
    <property type="entry name" value="LigT-like"/>
    <property type="match status" value="1"/>
</dbReference>
<gene>
    <name evidence="1" type="ORF">S12H4_40356</name>
</gene>
<reference evidence="1" key="1">
    <citation type="journal article" date="2014" name="Front. Microbiol.">
        <title>High frequency of phylogenetically diverse reductive dehalogenase-homologous genes in deep subseafloor sedimentary metagenomes.</title>
        <authorList>
            <person name="Kawai M."/>
            <person name="Futagami T."/>
            <person name="Toyoda A."/>
            <person name="Takaki Y."/>
            <person name="Nishi S."/>
            <person name="Hori S."/>
            <person name="Arai W."/>
            <person name="Tsubouchi T."/>
            <person name="Morono Y."/>
            <person name="Uchiyama I."/>
            <person name="Ito T."/>
            <person name="Fujiyama A."/>
            <person name="Inagaki F."/>
            <person name="Takami H."/>
        </authorList>
    </citation>
    <scope>NUCLEOTIDE SEQUENCE</scope>
    <source>
        <strain evidence="1">Expedition CK06-06</strain>
    </source>
</reference>
<dbReference type="AlphaFoldDB" id="X1SHC1"/>
<name>X1SHC1_9ZZZZ</name>
<dbReference type="PANTHER" id="PTHR37474:SF1">
    <property type="entry name" value="2'-5' RNA LIGASE FAMILY PROTEIN"/>
    <property type="match status" value="1"/>
</dbReference>
<evidence type="ECO:0008006" key="2">
    <source>
        <dbReference type="Google" id="ProtNLM"/>
    </source>
</evidence>
<proteinExistence type="predicted"/>
<dbReference type="Pfam" id="PF13563">
    <property type="entry name" value="2_5_RNA_ligase2"/>
    <property type="match status" value="1"/>
</dbReference>
<accession>X1SHC1</accession>
<dbReference type="PANTHER" id="PTHR37474">
    <property type="entry name" value="RNA LIGASE/CYCLIC NUCLEOTIDE PHOSPHODIESTERASE"/>
    <property type="match status" value="1"/>
</dbReference>
<evidence type="ECO:0000313" key="1">
    <source>
        <dbReference type="EMBL" id="GAI92373.1"/>
    </source>
</evidence>
<dbReference type="Gene3D" id="3.90.1140.10">
    <property type="entry name" value="Cyclic phosphodiesterase"/>
    <property type="match status" value="1"/>
</dbReference>
<sequence>MTKVNSSAVVIIPPKKIWEPIQEIRRIYDRQIRRWMPHITLLYPFRPESEYNTLESLFSTICKKIKSFEIIFSKFKYFNHGKQTYTLWLAPEPESLIIDFQYKLLAIITDCNNVNLHKNGFTPHLSVGQIEGKKRLIEVIETLQRNWSQLKFTINSIYFIAREKQKLSKFEVKKTFLLN</sequence>
<protein>
    <recommendedName>
        <fullName evidence="2">Phosphoesterase HXTX domain-containing protein</fullName>
    </recommendedName>
</protein>
<comment type="caution">
    <text evidence="1">The sequence shown here is derived from an EMBL/GenBank/DDBJ whole genome shotgun (WGS) entry which is preliminary data.</text>
</comment>
<organism evidence="1">
    <name type="scientific">marine sediment metagenome</name>
    <dbReference type="NCBI Taxonomy" id="412755"/>
    <lineage>
        <taxon>unclassified sequences</taxon>
        <taxon>metagenomes</taxon>
        <taxon>ecological metagenomes</taxon>
    </lineage>
</organism>
<dbReference type="InterPro" id="IPR009097">
    <property type="entry name" value="Cyclic_Pdiesterase"/>
</dbReference>